<dbReference type="GO" id="GO:0005737">
    <property type="term" value="C:cytoplasm"/>
    <property type="evidence" value="ECO:0007669"/>
    <property type="project" value="TreeGrafter"/>
</dbReference>
<feature type="region of interest" description="Disordered" evidence="1">
    <location>
        <begin position="1"/>
        <end position="221"/>
    </location>
</feature>
<dbReference type="PANTHER" id="PTHR28110">
    <property type="entry name" value="TRANSMEMBRANE PROTEIN"/>
    <property type="match status" value="1"/>
</dbReference>
<feature type="compositionally biased region" description="Basic and acidic residues" evidence="1">
    <location>
        <begin position="1086"/>
        <end position="1099"/>
    </location>
</feature>
<feature type="compositionally biased region" description="Basic and acidic residues" evidence="1">
    <location>
        <begin position="851"/>
        <end position="864"/>
    </location>
</feature>
<feature type="compositionally biased region" description="Polar residues" evidence="1">
    <location>
        <begin position="637"/>
        <end position="665"/>
    </location>
</feature>
<feature type="compositionally biased region" description="Basic residues" evidence="1">
    <location>
        <begin position="767"/>
        <end position="779"/>
    </location>
</feature>
<dbReference type="Proteomes" id="UP000051487">
    <property type="component" value="Unassembled WGS sequence"/>
</dbReference>
<feature type="compositionally biased region" description="Low complexity" evidence="1">
    <location>
        <begin position="50"/>
        <end position="77"/>
    </location>
</feature>
<dbReference type="EMBL" id="BCLY01000004">
    <property type="protein sequence ID" value="GAQ04059.1"/>
    <property type="molecule type" value="Genomic_DNA"/>
</dbReference>
<feature type="compositionally biased region" description="Basic and acidic residues" evidence="1">
    <location>
        <begin position="743"/>
        <end position="766"/>
    </location>
</feature>
<name>A0AAN4PCD5_ASPLE</name>
<protein>
    <submittedName>
        <fullName evidence="2">Uncharacterized protein</fullName>
    </submittedName>
</protein>
<dbReference type="InterPro" id="IPR055323">
    <property type="entry name" value="C57A10.07/YOR238W"/>
</dbReference>
<feature type="compositionally biased region" description="Polar residues" evidence="1">
    <location>
        <begin position="199"/>
        <end position="221"/>
    </location>
</feature>
<comment type="caution">
    <text evidence="2">The sequence shown here is derived from an EMBL/GenBank/DDBJ whole genome shotgun (WGS) entry which is preliminary data.</text>
</comment>
<feature type="region of interest" description="Disordered" evidence="1">
    <location>
        <begin position="972"/>
        <end position="992"/>
    </location>
</feature>
<feature type="region of interest" description="Disordered" evidence="1">
    <location>
        <begin position="1072"/>
        <end position="1115"/>
    </location>
</feature>
<accession>A0AAN4PCD5</accession>
<dbReference type="PANTHER" id="PTHR28110:SF1">
    <property type="entry name" value="TRANSMEMBRANE PROTEIN"/>
    <property type="match status" value="1"/>
</dbReference>
<feature type="region of interest" description="Disordered" evidence="1">
    <location>
        <begin position="333"/>
        <end position="406"/>
    </location>
</feature>
<feature type="compositionally biased region" description="Polar residues" evidence="1">
    <location>
        <begin position="598"/>
        <end position="613"/>
    </location>
</feature>
<proteinExistence type="predicted"/>
<feature type="region of interest" description="Disordered" evidence="1">
    <location>
        <begin position="689"/>
        <end position="928"/>
    </location>
</feature>
<reference evidence="2 3" key="1">
    <citation type="submission" date="2015-11" db="EMBL/GenBank/DDBJ databases">
        <title>Aspergillus lentulus strain IFM 54703T.</title>
        <authorList>
            <person name="Kusuya Y."/>
            <person name="Sakai K."/>
            <person name="Kamei K."/>
            <person name="Takahashi H."/>
            <person name="Yaguchi T."/>
        </authorList>
    </citation>
    <scope>NUCLEOTIDE SEQUENCE [LARGE SCALE GENOMIC DNA]</scope>
    <source>
        <strain evidence="2 3">IFM 54703</strain>
    </source>
</reference>
<feature type="compositionally biased region" description="Polar residues" evidence="1">
    <location>
        <begin position="175"/>
        <end position="192"/>
    </location>
</feature>
<feature type="compositionally biased region" description="Low complexity" evidence="1">
    <location>
        <begin position="364"/>
        <end position="378"/>
    </location>
</feature>
<feature type="compositionally biased region" description="Polar residues" evidence="1">
    <location>
        <begin position="109"/>
        <end position="122"/>
    </location>
</feature>
<feature type="compositionally biased region" description="Polar residues" evidence="1">
    <location>
        <begin position="335"/>
        <end position="348"/>
    </location>
</feature>
<feature type="region of interest" description="Disordered" evidence="1">
    <location>
        <begin position="578"/>
        <end position="677"/>
    </location>
</feature>
<gene>
    <name evidence="2" type="ORF">ALT_1380</name>
</gene>
<evidence type="ECO:0000313" key="2">
    <source>
        <dbReference type="EMBL" id="GAQ04059.1"/>
    </source>
</evidence>
<evidence type="ECO:0000256" key="1">
    <source>
        <dbReference type="SAM" id="MobiDB-lite"/>
    </source>
</evidence>
<feature type="compositionally biased region" description="Polar residues" evidence="1">
    <location>
        <begin position="1072"/>
        <end position="1084"/>
    </location>
</feature>
<evidence type="ECO:0000313" key="3">
    <source>
        <dbReference type="Proteomes" id="UP000051487"/>
    </source>
</evidence>
<organism evidence="2 3">
    <name type="scientific">Aspergillus lentulus</name>
    <dbReference type="NCBI Taxonomy" id="293939"/>
    <lineage>
        <taxon>Eukaryota</taxon>
        <taxon>Fungi</taxon>
        <taxon>Dikarya</taxon>
        <taxon>Ascomycota</taxon>
        <taxon>Pezizomycotina</taxon>
        <taxon>Eurotiomycetes</taxon>
        <taxon>Eurotiomycetidae</taxon>
        <taxon>Eurotiales</taxon>
        <taxon>Aspergillaceae</taxon>
        <taxon>Aspergillus</taxon>
        <taxon>Aspergillus subgen. Fumigati</taxon>
    </lineage>
</organism>
<sequence length="1273" mass="141068">MDRPSSQGMMPGLHRSSVTPGSVQPEYWNDLDSLYPGPDPPHQHPHQHPHPTQQQLHQSHQQQQHRQQEQQPQQQTQSMGISWDHPIFSQQHQQRTQVPSHQEHDHGIYSSSTPQSWQQNSLQQHHHHHHHQQQQQILSPAPQGLGVPTQYHQVHRYPPGQVTFDSRPLPATDNPPYQSYSFPQNFYSSQHMSLPDAFPQSNSPQASRSQTSQQNHYQSVAHQTPIASYSLPAGYSEGNSMNFITNYTEPATNVTDDPTINPQILNPAQQSSSNQTPSLQNPFLYVNSADYGRPDDGKLFNFFENDLQVPSVMGQSTSNSRAIPGQNAFEGTFRVNGQNSVDSTSQIKPTEPPKKKARTKTVSKKSTTLAKKSSASESETSDDSDLEIQFPEEPSPIPATRPSEPEAAVEYDTLQAIWSPRNRRPNADKVKNALVAFKDVVKRVRDAWKESSQAMKMAENKDENDRAAQLKKDVVLQRRLMDVVVSTTLEKGHPAIVEKLGEHPMALAAMYSFLLDRHQASDVDGAFTVNILKLLARFGSVDEEVLQKTNIAKLLPRFVKKGGPTVKELSQKILENAAASTKRKQEATKPAAKEGLATKSSVSEATPANNSRPEITGSKRPREGETNGQAASKRMVVTSNTKPSAKAGNTTTNGSVKRPQETAQENKAAAAVSRPKANIIAPKPTSLFGSLISASKRPGTSNAERAAAAAAAAKTSPPAEKKETQAPPPRPTFSFGDIMADLNKQKDPESVEPAEDRPPESEEERQRRLRKEARRKLRVTWKPDESLTEVRLFTHDPDEELGPGDRSQGEIGDIKGEGSALKLHRDLEDLEDDDDGVIREENLMDYTEPSEIDKGDMTSEDRSRNFIKRGGTQEPSSPEKQAQDHREATTLMVFYTSPADIPPSPKEPPQTDADKPATEVTSFGELPDHIKVRQERYYAAVNPKPVPVAAAPPIAQTNQFDISNLLKIIQNASQQQSTPPPPPPLQPASQAPMSDLERTISMFRQQQPQVPQIPQFPAVSQAPATQGLDFQKILALMSAQKQMPPAPIVPQVPPSQPAMAPNLAAIISQFANQNQQAGSSQPSGQHYEDPERKRMRETDGSEESGDDRFGYAKRSKFGAPNKKHNVLFALFRFRSYVGAYPTKITAVTHEFKRQRFMECHFQALGLRPSFSEREGQASCSGAVVGINPPEEVTPLASLISGEEKSGIGLWRRDPYGVGEELAAKRVKRGWKPGMEDELFVGMELEAVVEELLRWKGGVNGDELFPKLDQLPWY</sequence>
<dbReference type="AlphaFoldDB" id="A0AAN4PCD5"/>
<feature type="compositionally biased region" description="Polar residues" evidence="1">
    <location>
        <begin position="88"/>
        <end position="100"/>
    </location>
</feature>